<keyword evidence="2" id="KW-0677">Repeat</keyword>
<dbReference type="PROSITE" id="PS00678">
    <property type="entry name" value="WD_REPEATS_1"/>
    <property type="match status" value="1"/>
</dbReference>
<evidence type="ECO:0000313" key="7">
    <source>
        <dbReference type="Proteomes" id="UP000199423"/>
    </source>
</evidence>
<dbReference type="GO" id="GO:0004713">
    <property type="term" value="F:protein tyrosine kinase activity"/>
    <property type="evidence" value="ECO:0007669"/>
    <property type="project" value="InterPro"/>
</dbReference>
<name>A0A1I7NRT6_9HYPH</name>
<dbReference type="InterPro" id="IPR019775">
    <property type="entry name" value="WD40_repeat_CS"/>
</dbReference>
<dbReference type="EMBL" id="FPCH01000003">
    <property type="protein sequence ID" value="SFV37325.1"/>
    <property type="molecule type" value="Genomic_DNA"/>
</dbReference>
<dbReference type="Pfam" id="PF00400">
    <property type="entry name" value="WD40"/>
    <property type="match status" value="6"/>
</dbReference>
<feature type="compositionally biased region" description="Pro residues" evidence="4">
    <location>
        <begin position="400"/>
        <end position="409"/>
    </location>
</feature>
<accession>A0A1I7NRT6</accession>
<dbReference type="RefSeq" id="WP_092868627.1">
    <property type="nucleotide sequence ID" value="NZ_FPCH01000003.1"/>
</dbReference>
<feature type="repeat" description="WD" evidence="3">
    <location>
        <begin position="615"/>
        <end position="656"/>
    </location>
</feature>
<dbReference type="InterPro" id="IPR015943">
    <property type="entry name" value="WD40/YVTN_repeat-like_dom_sf"/>
</dbReference>
<evidence type="ECO:0000256" key="2">
    <source>
        <dbReference type="ARBA" id="ARBA00022737"/>
    </source>
</evidence>
<reference evidence="7" key="1">
    <citation type="submission" date="2016-10" db="EMBL/GenBank/DDBJ databases">
        <authorList>
            <person name="Varghese N."/>
            <person name="Submissions S."/>
        </authorList>
    </citation>
    <scope>NUCLEOTIDE SEQUENCE [LARGE SCALE GENOMIC DNA]</scope>
    <source>
        <strain evidence="7">DSM 1565</strain>
    </source>
</reference>
<feature type="region of interest" description="Disordered" evidence="4">
    <location>
        <begin position="305"/>
        <end position="426"/>
    </location>
</feature>
<feature type="compositionally biased region" description="Basic and acidic residues" evidence="4">
    <location>
        <begin position="380"/>
        <end position="399"/>
    </location>
</feature>
<dbReference type="InterPro" id="IPR020635">
    <property type="entry name" value="Tyr_kinase_cat_dom"/>
</dbReference>
<dbReference type="PANTHER" id="PTHR44019:SF8">
    <property type="entry name" value="POC1 CENTRIOLAR PROTEIN HOMOLOG"/>
    <property type="match status" value="1"/>
</dbReference>
<evidence type="ECO:0000256" key="4">
    <source>
        <dbReference type="SAM" id="MobiDB-lite"/>
    </source>
</evidence>
<dbReference type="Gene3D" id="2.130.10.10">
    <property type="entry name" value="YVTN repeat-like/Quinoprotein amine dehydrogenase"/>
    <property type="match status" value="2"/>
</dbReference>
<dbReference type="InterPro" id="IPR000719">
    <property type="entry name" value="Prot_kinase_dom"/>
</dbReference>
<feature type="repeat" description="WD" evidence="3">
    <location>
        <begin position="490"/>
        <end position="525"/>
    </location>
</feature>
<dbReference type="SUPFAM" id="SSF56112">
    <property type="entry name" value="Protein kinase-like (PK-like)"/>
    <property type="match status" value="1"/>
</dbReference>
<sequence length="783" mass="85199">MTQLVALPDGTELAGDYKIVRVLGAGGFGVTYLADEPELTRKVSIKEYFPSDFALRTDSLEATPRSSGCRSDYNWGLDRFIEEAQTLAKFDHHNIVKVHRIFRANNTAYMVLRFEEGKNLKAWLKDLGRAPRQKELDQIVAPLLDALEVIHKADFLHRDIAPDNIIIRNNGDPVLIDFGAARSDIAAHSKTKTVSALVKPGYSPYEQYAETSRQQGAWTDIYAFAATLYHAVTGKRPADSPSRMLKDELVPVREAALGGYRASFLDAIQQALSLTPDGRPQSVAEWRGALLAPEPEKPGIFQRFKEKTEVRRRNDEAQRVAESATMAPVPPPPDAPGPKGVLLDFVDALKNPSAGKRQAAQTAPPAAPPAPPPAAAKKSLRAEKAKVEKVKAEKPKPAEKLPPLPPPPRVVAEKVKSKPKIRPKPDVGRRPFLRRLKTRLIIAAAIVGVAFAFHDRIPQLLTARGNAITTGAITKPAANNDPSLKQTAQIKAHDGAIDELALSGDGRLIVTASDESRLKIWSYDSHYQQGSIPLEDGPATALAVRNNRVVTGHSNGAIGVYDLDTRRRLYRFKRNDATIWSVAFAGSEDRIAAASHDWSVALWETASEAAPAAILQGHENAVQALATDAAGQWIASGGADRAIRVWNAETRETRRIYRNNSDFISQLGFSPDGSMLVAGGLDGSIRLLSMSSYRMQRTLTGHSGRITSLAFSSSDDLMASASEDGVVRIRSLKRLRTYIPLTGAGSGAKTVAFSNDGHTLLTGGQDGVIRMWSLPEAQIAQRN</sequence>
<dbReference type="CDD" id="cd14014">
    <property type="entry name" value="STKc_PknB_like"/>
    <property type="match status" value="1"/>
</dbReference>
<dbReference type="Proteomes" id="UP000199423">
    <property type="component" value="Unassembled WGS sequence"/>
</dbReference>
<gene>
    <name evidence="6" type="ORF">SAMN04488557_3105</name>
</gene>
<dbReference type="PROSITE" id="PS50294">
    <property type="entry name" value="WD_REPEATS_REGION"/>
    <property type="match status" value="4"/>
</dbReference>
<protein>
    <submittedName>
        <fullName evidence="6">WD domain-containing protein, G-beta repeat-containing protein</fullName>
    </submittedName>
</protein>
<feature type="repeat" description="WD" evidence="3">
    <location>
        <begin position="699"/>
        <end position="729"/>
    </location>
</feature>
<evidence type="ECO:0000256" key="1">
    <source>
        <dbReference type="ARBA" id="ARBA00022574"/>
    </source>
</evidence>
<dbReference type="PANTHER" id="PTHR44019">
    <property type="entry name" value="WD REPEAT-CONTAINING PROTEIN 55"/>
    <property type="match status" value="1"/>
</dbReference>
<dbReference type="PROSITE" id="PS50082">
    <property type="entry name" value="WD_REPEATS_2"/>
    <property type="match status" value="6"/>
</dbReference>
<dbReference type="CDD" id="cd00200">
    <property type="entry name" value="WD40"/>
    <property type="match status" value="1"/>
</dbReference>
<dbReference type="PROSITE" id="PS00109">
    <property type="entry name" value="PROTEIN_KINASE_TYR"/>
    <property type="match status" value="1"/>
</dbReference>
<keyword evidence="1 3" id="KW-0853">WD repeat</keyword>
<dbReference type="Gene3D" id="3.30.200.20">
    <property type="entry name" value="Phosphorylase Kinase, domain 1"/>
    <property type="match status" value="1"/>
</dbReference>
<dbReference type="SMART" id="SM00219">
    <property type="entry name" value="TyrKc"/>
    <property type="match status" value="1"/>
</dbReference>
<keyword evidence="7" id="KW-1185">Reference proteome</keyword>
<evidence type="ECO:0000256" key="3">
    <source>
        <dbReference type="PROSITE-ProRule" id="PRU00221"/>
    </source>
</evidence>
<dbReference type="PROSITE" id="PS50011">
    <property type="entry name" value="PROTEIN_KINASE_DOM"/>
    <property type="match status" value="1"/>
</dbReference>
<evidence type="ECO:0000259" key="5">
    <source>
        <dbReference type="PROSITE" id="PS50011"/>
    </source>
</evidence>
<organism evidence="6 7">
    <name type="scientific">Hyphomicrobium facile</name>
    <dbReference type="NCBI Taxonomy" id="51670"/>
    <lineage>
        <taxon>Bacteria</taxon>
        <taxon>Pseudomonadati</taxon>
        <taxon>Pseudomonadota</taxon>
        <taxon>Alphaproteobacteria</taxon>
        <taxon>Hyphomicrobiales</taxon>
        <taxon>Hyphomicrobiaceae</taxon>
        <taxon>Hyphomicrobium</taxon>
    </lineage>
</organism>
<dbReference type="SUPFAM" id="SSF50978">
    <property type="entry name" value="WD40 repeat-like"/>
    <property type="match status" value="1"/>
</dbReference>
<dbReference type="STRING" id="51670.SAMN04488557_3105"/>
<dbReference type="SMART" id="SM00320">
    <property type="entry name" value="WD40"/>
    <property type="match status" value="7"/>
</dbReference>
<dbReference type="Pfam" id="PF00069">
    <property type="entry name" value="Pkinase"/>
    <property type="match status" value="1"/>
</dbReference>
<dbReference type="OrthoDB" id="9801841at2"/>
<dbReference type="InterPro" id="IPR011009">
    <property type="entry name" value="Kinase-like_dom_sf"/>
</dbReference>
<dbReference type="GO" id="GO:0005524">
    <property type="term" value="F:ATP binding"/>
    <property type="evidence" value="ECO:0007669"/>
    <property type="project" value="InterPro"/>
</dbReference>
<feature type="repeat" description="WD" evidence="3">
    <location>
        <begin position="572"/>
        <end position="613"/>
    </location>
</feature>
<feature type="repeat" description="WD" evidence="3">
    <location>
        <begin position="657"/>
        <end position="698"/>
    </location>
</feature>
<dbReference type="InterPro" id="IPR050505">
    <property type="entry name" value="WDR55/POC1"/>
</dbReference>
<feature type="compositionally biased region" description="Basic and acidic residues" evidence="4">
    <location>
        <begin position="305"/>
        <end position="319"/>
    </location>
</feature>
<dbReference type="AlphaFoldDB" id="A0A1I7NRT6"/>
<dbReference type="Gene3D" id="1.10.510.10">
    <property type="entry name" value="Transferase(Phosphotransferase) domain 1"/>
    <property type="match status" value="1"/>
</dbReference>
<dbReference type="PRINTS" id="PR00320">
    <property type="entry name" value="GPROTEINBRPT"/>
</dbReference>
<dbReference type="InterPro" id="IPR001680">
    <property type="entry name" value="WD40_rpt"/>
</dbReference>
<dbReference type="InterPro" id="IPR020472">
    <property type="entry name" value="WD40_PAC1"/>
</dbReference>
<feature type="domain" description="Protein kinase" evidence="5">
    <location>
        <begin position="17"/>
        <end position="291"/>
    </location>
</feature>
<evidence type="ECO:0000313" key="6">
    <source>
        <dbReference type="EMBL" id="SFV37325.1"/>
    </source>
</evidence>
<dbReference type="InterPro" id="IPR008266">
    <property type="entry name" value="Tyr_kinase_AS"/>
</dbReference>
<dbReference type="InterPro" id="IPR036322">
    <property type="entry name" value="WD40_repeat_dom_sf"/>
</dbReference>
<proteinExistence type="predicted"/>
<feature type="repeat" description="WD" evidence="3">
    <location>
        <begin position="741"/>
        <end position="782"/>
    </location>
</feature>
<feature type="compositionally biased region" description="Pro residues" evidence="4">
    <location>
        <begin position="365"/>
        <end position="374"/>
    </location>
</feature>